<dbReference type="Gene3D" id="1.10.287.370">
    <property type="match status" value="1"/>
</dbReference>
<dbReference type="SUPFAM" id="SSF46579">
    <property type="entry name" value="Prefoldin"/>
    <property type="match status" value="1"/>
</dbReference>
<dbReference type="PROSITE" id="PS50181">
    <property type="entry name" value="FBOX"/>
    <property type="match status" value="1"/>
</dbReference>
<dbReference type="NCBIfam" id="TIGR00293">
    <property type="entry name" value="prefoldin subunit alpha"/>
    <property type="match status" value="1"/>
</dbReference>
<dbReference type="WBParaSite" id="ACAC_0000052001-mRNA-1">
    <property type="protein sequence ID" value="ACAC_0000052001-mRNA-1"/>
    <property type="gene ID" value="ACAC_0000052001"/>
</dbReference>
<reference evidence="7" key="1">
    <citation type="submission" date="2012-09" db="EMBL/GenBank/DDBJ databases">
        <authorList>
            <person name="Martin A.A."/>
        </authorList>
    </citation>
    <scope>NUCLEOTIDE SEQUENCE</scope>
</reference>
<dbReference type="GO" id="GO:0019212">
    <property type="term" value="F:phosphatase inhibitor activity"/>
    <property type="evidence" value="ECO:0007669"/>
    <property type="project" value="TreeGrafter"/>
</dbReference>
<dbReference type="InterPro" id="IPR009053">
    <property type="entry name" value="Prefoldin"/>
</dbReference>
<comment type="subunit">
    <text evidence="2">Heterohexamer of two PFD-alpha type and four PFD-beta type subunits.</text>
</comment>
<evidence type="ECO:0000256" key="1">
    <source>
        <dbReference type="ARBA" id="ARBA00004123"/>
    </source>
</evidence>
<dbReference type="Proteomes" id="UP000035642">
    <property type="component" value="Unassembled WGS sequence"/>
</dbReference>
<comment type="similarity">
    <text evidence="4">Belongs to the RNA polymerase II subunit 5-mediating protein family.</text>
</comment>
<feature type="region of interest" description="Disordered" evidence="5">
    <location>
        <begin position="412"/>
        <end position="448"/>
    </location>
</feature>
<evidence type="ECO:0000256" key="2">
    <source>
        <dbReference type="ARBA" id="ARBA00011695"/>
    </source>
</evidence>
<evidence type="ECO:0000256" key="5">
    <source>
        <dbReference type="SAM" id="MobiDB-lite"/>
    </source>
</evidence>
<dbReference type="GO" id="GO:0005634">
    <property type="term" value="C:nucleus"/>
    <property type="evidence" value="ECO:0007669"/>
    <property type="project" value="UniProtKB-SubCell"/>
</dbReference>
<dbReference type="Gene3D" id="1.20.1280.50">
    <property type="match status" value="1"/>
</dbReference>
<dbReference type="SUPFAM" id="SSF81383">
    <property type="entry name" value="F-box domain"/>
    <property type="match status" value="1"/>
</dbReference>
<dbReference type="GO" id="GO:0003682">
    <property type="term" value="F:chromatin binding"/>
    <property type="evidence" value="ECO:0007669"/>
    <property type="project" value="TreeGrafter"/>
</dbReference>
<comment type="subcellular location">
    <subcellularLocation>
        <location evidence="1">Nucleus</location>
    </subcellularLocation>
</comment>
<keyword evidence="7" id="KW-1185">Reference proteome</keyword>
<dbReference type="GO" id="GO:0003714">
    <property type="term" value="F:transcription corepressor activity"/>
    <property type="evidence" value="ECO:0007669"/>
    <property type="project" value="TreeGrafter"/>
</dbReference>
<proteinExistence type="inferred from homology"/>
<name>A0A0K0CTS2_ANGCA</name>
<dbReference type="STRING" id="6313.A0A0K0CTS2"/>
<dbReference type="InterPro" id="IPR052255">
    <property type="entry name" value="RNA_pol_II_subunit5-mediator"/>
</dbReference>
<dbReference type="CDD" id="cd09917">
    <property type="entry name" value="F-box_SF"/>
    <property type="match status" value="1"/>
</dbReference>
<organism evidence="7 8">
    <name type="scientific">Angiostrongylus cantonensis</name>
    <name type="common">Rat lungworm</name>
    <dbReference type="NCBI Taxonomy" id="6313"/>
    <lineage>
        <taxon>Eukaryota</taxon>
        <taxon>Metazoa</taxon>
        <taxon>Ecdysozoa</taxon>
        <taxon>Nematoda</taxon>
        <taxon>Chromadorea</taxon>
        <taxon>Rhabditida</taxon>
        <taxon>Rhabditina</taxon>
        <taxon>Rhabditomorpha</taxon>
        <taxon>Strongyloidea</taxon>
        <taxon>Metastrongylidae</taxon>
        <taxon>Angiostrongylus</taxon>
    </lineage>
</organism>
<evidence type="ECO:0000256" key="4">
    <source>
        <dbReference type="ARBA" id="ARBA00038295"/>
    </source>
</evidence>
<accession>A0A0K0CTS2</accession>
<feature type="compositionally biased region" description="Basic and acidic residues" evidence="5">
    <location>
        <begin position="427"/>
        <end position="440"/>
    </location>
</feature>
<reference evidence="8" key="2">
    <citation type="submission" date="2017-02" db="UniProtKB">
        <authorList>
            <consortium name="WormBaseParasite"/>
        </authorList>
    </citation>
    <scope>IDENTIFICATION</scope>
</reference>
<dbReference type="AlphaFoldDB" id="A0A0K0CTS2"/>
<protein>
    <submittedName>
        <fullName evidence="8">F-box domain-containing protein</fullName>
    </submittedName>
</protein>
<dbReference type="PANTHER" id="PTHR15111">
    <property type="entry name" value="RNA POLYMERASE II SUBUNIT 5-MEDIATING PROTEIN NNX3"/>
    <property type="match status" value="1"/>
</dbReference>
<feature type="domain" description="F-box" evidence="6">
    <location>
        <begin position="644"/>
        <end position="691"/>
    </location>
</feature>
<dbReference type="PANTHER" id="PTHR15111:SF0">
    <property type="entry name" value="UNCONVENTIONAL PREFOLDIN RPB5 INTERACTOR 1"/>
    <property type="match status" value="1"/>
</dbReference>
<evidence type="ECO:0000313" key="8">
    <source>
        <dbReference type="WBParaSite" id="ACAC_0000052001-mRNA-1"/>
    </source>
</evidence>
<dbReference type="Pfam" id="PF00646">
    <property type="entry name" value="F-box"/>
    <property type="match status" value="1"/>
</dbReference>
<dbReference type="InterPro" id="IPR036047">
    <property type="entry name" value="F-box-like_dom_sf"/>
</dbReference>
<sequence>MASSIAALNEERMKAFRDAADKALAVIKSRFDAKQRELEEYDSLIHCLEELPKKRERAIMCPVGSVGFLPATIVHTNEVLVGLGDGYFIDTTAFDAIEILKRRKTVIDKNISDLHQYENIIIQQMEFAKQLFDNNSDEVEIREEYDEAKENELRSMWIISKLADMMKRLEELELQEMRNAELDLASSDEMEVDRSTLPIDVLRKLDEGDTKCLISTFASKEAAESSALSRNPNIQISVVSPQSSNDGEPHKDSTTLTPIEAVASTSNECNAEKESVGVSLEREITPDVSRWEDVVRTLEGQREVYVPDAHCFQPPPGIRSEVSGLVESMNSDESDSDWISEESENDLNNEGIEHMEHCMDEGSELDSDDITFPDVQGNNFASHLPSKKARLGECVVQNVGLCGPLLDRTDDDQKHAQLHGPQTETFSRTEKARGDEGKTKMKEKKREKKNVTFAENLENATLIDKQAPPSEVQSLTTSSSGTIARKILSNCDERSPIDKQGVEQMNSGGTRYNFQDTSTAFTGVFQERNLDREYTFETVVFLLTTDSVPEVTEEREKRKEQSLFKMRRLHNNSPELPMEWADPQTLFYSEIIASYEDECRNNSDLAVEKLVLLLSRLPPIGTVPQSGRSPIVELEESLSSLPQQCLLGRLPGVVLLRIIGLLPMTTMLSLACTCKTFNSIINEQQHNLKNLDFREDRIIMIAVRRAQNDSFDQVERYLHCSEVEIDNKLEQIDGLVFGKSPVKSLRKEW</sequence>
<evidence type="ECO:0000256" key="3">
    <source>
        <dbReference type="ARBA" id="ARBA00023242"/>
    </source>
</evidence>
<evidence type="ECO:0000313" key="7">
    <source>
        <dbReference type="Proteomes" id="UP000035642"/>
    </source>
</evidence>
<dbReference type="InterPro" id="IPR001810">
    <property type="entry name" value="F-box_dom"/>
</dbReference>
<dbReference type="CDD" id="cd23159">
    <property type="entry name" value="Prefoldin_URI1"/>
    <property type="match status" value="1"/>
</dbReference>
<dbReference type="Pfam" id="PF02996">
    <property type="entry name" value="Prefoldin"/>
    <property type="match status" value="1"/>
</dbReference>
<dbReference type="InterPro" id="IPR004127">
    <property type="entry name" value="Prefoldin_subunit_alpha"/>
</dbReference>
<dbReference type="GO" id="GO:0000122">
    <property type="term" value="P:negative regulation of transcription by RNA polymerase II"/>
    <property type="evidence" value="ECO:0007669"/>
    <property type="project" value="TreeGrafter"/>
</dbReference>
<keyword evidence="3" id="KW-0539">Nucleus</keyword>
<evidence type="ECO:0000259" key="6">
    <source>
        <dbReference type="PROSITE" id="PS50181"/>
    </source>
</evidence>